<keyword evidence="5" id="KW-1185">Reference proteome</keyword>
<protein>
    <submittedName>
        <fullName evidence="4">Methylmalonyl-CoA mutase family protein</fullName>
    </submittedName>
</protein>
<dbReference type="SUPFAM" id="SSF51703">
    <property type="entry name" value="Cobalamin (vitamin B12)-dependent enzymes"/>
    <property type="match status" value="1"/>
</dbReference>
<organism evidence="4 5">
    <name type="scientific">Saccharothrix xinjiangensis</name>
    <dbReference type="NCBI Taxonomy" id="204798"/>
    <lineage>
        <taxon>Bacteria</taxon>
        <taxon>Bacillati</taxon>
        <taxon>Actinomycetota</taxon>
        <taxon>Actinomycetes</taxon>
        <taxon>Pseudonocardiales</taxon>
        <taxon>Pseudonocardiaceae</taxon>
        <taxon>Saccharothrix</taxon>
    </lineage>
</organism>
<dbReference type="InterPro" id="IPR016176">
    <property type="entry name" value="Cbl-dep_enz_cat"/>
</dbReference>
<keyword evidence="2" id="KW-0413">Isomerase</keyword>
<dbReference type="InterPro" id="IPR006098">
    <property type="entry name" value="MMCoA_mutase_a_cat"/>
</dbReference>
<proteinExistence type="predicted"/>
<dbReference type="Pfam" id="PF01642">
    <property type="entry name" value="MM_CoA_mutase"/>
    <property type="match status" value="1"/>
</dbReference>
<evidence type="ECO:0000313" key="5">
    <source>
        <dbReference type="Proteomes" id="UP001595833"/>
    </source>
</evidence>
<dbReference type="Proteomes" id="UP001595833">
    <property type="component" value="Unassembled WGS sequence"/>
</dbReference>
<evidence type="ECO:0000256" key="1">
    <source>
        <dbReference type="ARBA" id="ARBA00011870"/>
    </source>
</evidence>
<evidence type="ECO:0000313" key="4">
    <source>
        <dbReference type="EMBL" id="MFC5060351.1"/>
    </source>
</evidence>
<dbReference type="PANTHER" id="PTHR48101:SF1">
    <property type="entry name" value="METHYLMALONYL-COA MUTASE, LARGE SUBUNIT"/>
    <property type="match status" value="1"/>
</dbReference>
<name>A0ABV9YEP3_9PSEU</name>
<evidence type="ECO:0000256" key="2">
    <source>
        <dbReference type="ARBA" id="ARBA00023235"/>
    </source>
</evidence>
<gene>
    <name evidence="4" type="ORF">ACFPFM_42135</name>
</gene>
<dbReference type="RefSeq" id="WP_344037321.1">
    <property type="nucleotide sequence ID" value="NZ_BAAAKE010000007.1"/>
</dbReference>
<dbReference type="InterPro" id="IPR006099">
    <property type="entry name" value="MeMalonylCoA_mutase_a/b_cat"/>
</dbReference>
<dbReference type="Gene3D" id="3.20.20.240">
    <property type="entry name" value="Methylmalonyl-CoA mutase"/>
    <property type="match status" value="1"/>
</dbReference>
<dbReference type="EMBL" id="JBHSJB010000053">
    <property type="protein sequence ID" value="MFC5060351.1"/>
    <property type="molecule type" value="Genomic_DNA"/>
</dbReference>
<reference evidence="5" key="1">
    <citation type="journal article" date="2019" name="Int. J. Syst. Evol. Microbiol.">
        <title>The Global Catalogue of Microorganisms (GCM) 10K type strain sequencing project: providing services to taxonomists for standard genome sequencing and annotation.</title>
        <authorList>
            <consortium name="The Broad Institute Genomics Platform"/>
            <consortium name="The Broad Institute Genome Sequencing Center for Infectious Disease"/>
            <person name="Wu L."/>
            <person name="Ma J."/>
        </authorList>
    </citation>
    <scope>NUCLEOTIDE SEQUENCE [LARGE SCALE GENOMIC DNA]</scope>
    <source>
        <strain evidence="5">KCTC 12848</strain>
    </source>
</reference>
<comment type="subunit">
    <text evidence="1">Heterodimer of an alpha and a beta chain.</text>
</comment>
<feature type="domain" description="Methylmalonyl-CoA mutase alpha/beta chain catalytic" evidence="3">
    <location>
        <begin position="3"/>
        <end position="476"/>
    </location>
</feature>
<comment type="caution">
    <text evidence="4">The sequence shown here is derived from an EMBL/GenBank/DDBJ whole genome shotgun (WGS) entry which is preliminary data.</text>
</comment>
<accession>A0ABV9YEP3</accession>
<dbReference type="NCBIfam" id="TIGR00641">
    <property type="entry name" value="acid_CoA_mut_N"/>
    <property type="match status" value="1"/>
</dbReference>
<dbReference type="PANTHER" id="PTHR48101">
    <property type="entry name" value="METHYLMALONYL-COA MUTASE, MITOCHONDRIAL-RELATED"/>
    <property type="match status" value="1"/>
</dbReference>
<sequence>MGEPGQFPYDAGLHPGGYTTRHWTIRQLAGLGDATDTNARFRYLLDRGETGLSLAFDLPTQMGLDPDDPATVGEVGRAGASIATVDDFAAVFDGIPLDRISVSFTINATAPMILAMWIVAAEESGVDPAALRGTLQNEMLKEHLARHAVVFDLDHSFRFSLDVIEHCVRHLPKVNPISISGGHAREAGATRPLEVALAIADAEQYLDGMIARGFAVDEVAAQFSFIFGSHLEILAEAAKFRAARRIYATRMRDRYGARDAKSMKLRAQVNTFGSALAVQEPLNNIARTTVQAISAVLGGVQSLHVCSFDEAVQTPGELAARVALRIQQILLHETDLARHVDPLGGSAVLEGLVDEVEAEALSWLDRIEQRGGLLAALRSGWLSGEIDDMAFRDRGPVVGVADADESEHERALLREQRKSGVAAGRRRPFSRAECPDQLAAVTAAAEAGQNVLPALVEAARARASIQQMCTAVARGIGHPAGLASPAHA</sequence>
<evidence type="ECO:0000259" key="3">
    <source>
        <dbReference type="Pfam" id="PF01642"/>
    </source>
</evidence>